<gene>
    <name evidence="5" type="ORF">FUA26_08105</name>
</gene>
<proteinExistence type="predicted"/>
<comment type="caution">
    <text evidence="5">The sequence shown here is derived from an EMBL/GenBank/DDBJ whole genome shotgun (WGS) entry which is preliminary data.</text>
</comment>
<dbReference type="RefSeq" id="WP_147134134.1">
    <property type="nucleotide sequence ID" value="NZ_VOSC01000019.1"/>
</dbReference>
<evidence type="ECO:0000256" key="2">
    <source>
        <dbReference type="SAM" id="SignalP"/>
    </source>
</evidence>
<protein>
    <submittedName>
        <fullName evidence="5">DUF4105 domain-containing protein</fullName>
    </submittedName>
</protein>
<feature type="transmembrane region" description="Helical" evidence="1">
    <location>
        <begin position="281"/>
        <end position="302"/>
    </location>
</feature>
<feature type="transmembrane region" description="Helical" evidence="1">
    <location>
        <begin position="251"/>
        <end position="269"/>
    </location>
</feature>
<evidence type="ECO:0000259" key="3">
    <source>
        <dbReference type="Pfam" id="PF13387"/>
    </source>
</evidence>
<dbReference type="Proteomes" id="UP000321790">
    <property type="component" value="Unassembled WGS sequence"/>
</dbReference>
<feature type="domain" description="Lnb-like transmembrane" evidence="4">
    <location>
        <begin position="249"/>
        <end position="383"/>
    </location>
</feature>
<keyword evidence="1" id="KW-0472">Membrane</keyword>
<keyword evidence="6" id="KW-1185">Reference proteome</keyword>
<feature type="transmembrane region" description="Helical" evidence="1">
    <location>
        <begin position="365"/>
        <end position="382"/>
    </location>
</feature>
<dbReference type="InterPro" id="IPR025178">
    <property type="entry name" value="Lnb_N"/>
</dbReference>
<keyword evidence="1" id="KW-0812">Transmembrane</keyword>
<dbReference type="AlphaFoldDB" id="A0A5C7B032"/>
<dbReference type="OrthoDB" id="319167at2"/>
<accession>A0A5C7B032</accession>
<keyword evidence="1" id="KW-1133">Transmembrane helix</keyword>
<name>A0A5C7B032_9FLAO</name>
<sequence>MAKQLLFLFLIFSSFSFSQEITLSNAAEISILTAGPGNSLNDAFGHSAFRIKDPENSLDIVYGYGEYDFEAPNFYLKFAQGKLNYLMSKDNFSRFYQIYVYLNRTLKEQVLNISQSEKQQLYNYLVSNYKPENRGYLYEFFFDNCATKIKDVANIATNNKITFNLPENYTEKTFRNLIYDNVNKNTWGSLGIDIALGSVIDRNATAQEQMFLPENIYKFFEAATHKTTNQPLVKKSHVIFKRKDVKATNSFLTSPLFVFSILASIIVFITYNDLKKHKRTIWLDVILFSFTGLVGVLILLLWFATDHTGTHQNYNLLWAFALNILMVFQLTKQHVKPWFTKYLNFLIIMLCLLTLHWIIGVQIFAIGLIPLLIALFIRYVFLTKHLSKVNRN</sequence>
<feature type="domain" description="Lnb N-terminal periplasmic" evidence="3">
    <location>
        <begin position="25"/>
        <end position="164"/>
    </location>
</feature>
<feature type="chain" id="PRO_5022811278" evidence="2">
    <location>
        <begin position="19"/>
        <end position="392"/>
    </location>
</feature>
<feature type="transmembrane region" description="Helical" evidence="1">
    <location>
        <begin position="314"/>
        <end position="330"/>
    </location>
</feature>
<dbReference type="Pfam" id="PF13387">
    <property type="entry name" value="Lnb_N"/>
    <property type="match status" value="1"/>
</dbReference>
<reference evidence="6" key="1">
    <citation type="submission" date="2019-08" db="EMBL/GenBank/DDBJ databases">
        <title>Seonamhaeicola sediminis sp. nov., isolated from marine sediment.</title>
        <authorList>
            <person name="Cao W.R."/>
        </authorList>
    </citation>
    <scope>NUCLEOTIDE SEQUENCE [LARGE SCALE GENOMIC DNA]</scope>
    <source>
        <strain evidence="6">Gy8</strain>
    </source>
</reference>
<dbReference type="EMBL" id="VOSC01000019">
    <property type="protein sequence ID" value="TXE12015.1"/>
    <property type="molecule type" value="Genomic_DNA"/>
</dbReference>
<dbReference type="Pfam" id="PF25221">
    <property type="entry name" value="5TMH_Lnb"/>
    <property type="match status" value="1"/>
</dbReference>
<feature type="signal peptide" evidence="2">
    <location>
        <begin position="1"/>
        <end position="18"/>
    </location>
</feature>
<dbReference type="InterPro" id="IPR057436">
    <property type="entry name" value="5TMH_Lnb"/>
</dbReference>
<evidence type="ECO:0000259" key="4">
    <source>
        <dbReference type="Pfam" id="PF25221"/>
    </source>
</evidence>
<organism evidence="5 6">
    <name type="scientific">Seonamhaeicola algicola</name>
    <dbReference type="NCBI Taxonomy" id="1719036"/>
    <lineage>
        <taxon>Bacteria</taxon>
        <taxon>Pseudomonadati</taxon>
        <taxon>Bacteroidota</taxon>
        <taxon>Flavobacteriia</taxon>
        <taxon>Flavobacteriales</taxon>
        <taxon>Flavobacteriaceae</taxon>
    </lineage>
</organism>
<keyword evidence="2" id="KW-0732">Signal</keyword>
<feature type="transmembrane region" description="Helical" evidence="1">
    <location>
        <begin position="342"/>
        <end position="359"/>
    </location>
</feature>
<evidence type="ECO:0000256" key="1">
    <source>
        <dbReference type="SAM" id="Phobius"/>
    </source>
</evidence>
<evidence type="ECO:0000313" key="6">
    <source>
        <dbReference type="Proteomes" id="UP000321790"/>
    </source>
</evidence>
<evidence type="ECO:0000313" key="5">
    <source>
        <dbReference type="EMBL" id="TXE12015.1"/>
    </source>
</evidence>